<dbReference type="SUPFAM" id="SSF55464">
    <property type="entry name" value="Origin of replication-binding domain, RBD-like"/>
    <property type="match status" value="1"/>
</dbReference>
<organism evidence="3">
    <name type="scientific">Peronospora tabacina</name>
    <dbReference type="NCBI Taxonomy" id="230439"/>
    <lineage>
        <taxon>Eukaryota</taxon>
        <taxon>Sar</taxon>
        <taxon>Stramenopiles</taxon>
        <taxon>Oomycota</taxon>
        <taxon>Peronosporomycetes</taxon>
        <taxon>Peronosporales</taxon>
        <taxon>Peronosporaceae</taxon>
        <taxon>Peronospora</taxon>
    </lineage>
</organism>
<gene>
    <name evidence="3" type="primary">orf374</name>
</gene>
<dbReference type="EMBL" id="KT893456">
    <property type="protein sequence ID" value="ALJ78469.1"/>
    <property type="molecule type" value="Genomic_DNA"/>
</dbReference>
<evidence type="ECO:0000313" key="3">
    <source>
        <dbReference type="EMBL" id="ALJ78469.1"/>
    </source>
</evidence>
<dbReference type="AlphaFoldDB" id="A0A0P0HWN6"/>
<accession>A0A0P0HWN6</accession>
<geneLocation type="mitochondrion" evidence="3"/>
<dbReference type="Gene3D" id="3.40.50.300">
    <property type="entry name" value="P-loop containing nucleotide triphosphate hydrolases"/>
    <property type="match status" value="1"/>
</dbReference>
<sequence length="374" mass="43721">MKKKEKEFRLKGKKLYLTYTKLDKNIKFLKEEALNQLKLKIKGIKEYVIFQEGEHLHCFLELNIKVDIYDPNYLNLIFNGISYQGNYQIGERKQALFEYIIKDKNILTNMNLPQKDGRLLKPEEHLFYICQDESFNKAEELLYEPLLAAKKGSSSLNSFNLIKKNEIIDYERIFHINGFDKLTNENFDQIIDWLKNGINNGFPVTMVLYGPPGTGKTQLGRSIFHFMKIPYLEISKIQDFKKLDLTKHRGILVDDVDFEPLSRGIGLNILDSRASKTIDVKYGSVTTETVIPKIVTTNNENLVHGSLKELERRSKVIFIPEFISSKFDLHINIQNIQNIQQNYYFVHNVGLSKERVIYMEDEITKDFFILSIKL</sequence>
<dbReference type="Gene3D" id="3.40.1310.20">
    <property type="match status" value="1"/>
</dbReference>
<reference evidence="3" key="1">
    <citation type="journal article" date="2015" name="Mol. Plant Microbe Interact.">
        <title>Genome Sequence and Architecture of the Tobacco Downy Mildew Pathogen Peronospora tabacina.</title>
        <authorList>
            <person name="Derevnina L."/>
            <person name="Reyes-Chin Wo S."/>
            <person name="Martin F."/>
            <person name="Wood K."/>
            <person name="Froenicke L."/>
            <person name="Spring O."/>
            <person name="Michelmore R.W."/>
        </authorList>
    </citation>
    <scope>NUCLEOTIDE SEQUENCE</scope>
    <source>
        <strain evidence="2">968-J2</strain>
        <strain evidence="3">968-S-26</strain>
    </source>
</reference>
<dbReference type="InterPro" id="IPR027417">
    <property type="entry name" value="P-loop_NTPase"/>
</dbReference>
<evidence type="ECO:0000259" key="1">
    <source>
        <dbReference type="Pfam" id="PF00004"/>
    </source>
</evidence>
<name>A0A0P0HWN6_9STRA</name>
<dbReference type="Pfam" id="PF00004">
    <property type="entry name" value="AAA"/>
    <property type="match status" value="1"/>
</dbReference>
<dbReference type="SUPFAM" id="SSF52540">
    <property type="entry name" value="P-loop containing nucleoside triphosphate hydrolases"/>
    <property type="match status" value="1"/>
</dbReference>
<dbReference type="GO" id="GO:0005524">
    <property type="term" value="F:ATP binding"/>
    <property type="evidence" value="ECO:0007669"/>
    <property type="project" value="InterPro"/>
</dbReference>
<evidence type="ECO:0000313" key="2">
    <source>
        <dbReference type="EMBL" id="ALJ78422.1"/>
    </source>
</evidence>
<protein>
    <submittedName>
        <fullName evidence="3">Orf374</fullName>
    </submittedName>
</protein>
<dbReference type="EMBL" id="KT893455">
    <property type="protein sequence ID" value="ALJ78422.1"/>
    <property type="molecule type" value="Genomic_DNA"/>
</dbReference>
<dbReference type="InterPro" id="IPR003959">
    <property type="entry name" value="ATPase_AAA_core"/>
</dbReference>
<dbReference type="GO" id="GO:0016887">
    <property type="term" value="F:ATP hydrolysis activity"/>
    <property type="evidence" value="ECO:0007669"/>
    <property type="project" value="InterPro"/>
</dbReference>
<feature type="domain" description="ATPase AAA-type core" evidence="1">
    <location>
        <begin position="206"/>
        <end position="322"/>
    </location>
</feature>
<keyword evidence="3" id="KW-0496">Mitochondrion</keyword>
<proteinExistence type="predicted"/>
<dbReference type="RefSeq" id="YP_009178776.1">
    <property type="nucleotide sequence ID" value="NC_028331.1"/>
</dbReference>